<dbReference type="SUPFAM" id="SSF48371">
    <property type="entry name" value="ARM repeat"/>
    <property type="match status" value="1"/>
</dbReference>
<proteinExistence type="predicted"/>
<comment type="caution">
    <text evidence="1">The sequence shown here is derived from an EMBL/GenBank/DDBJ whole genome shotgun (WGS) entry which is preliminary data.</text>
</comment>
<dbReference type="PANTHER" id="PTHR20938">
    <property type="entry name" value="INTEGRATOR COMPLEX SUBUNIT 4"/>
    <property type="match status" value="1"/>
</dbReference>
<protein>
    <submittedName>
        <fullName evidence="1">Uncharacterized protein</fullName>
    </submittedName>
</protein>
<accession>A0A8K0HAA0</accession>
<dbReference type="PANTHER" id="PTHR20938:SF0">
    <property type="entry name" value="INTEGRATOR COMPLEX SUBUNIT 4"/>
    <property type="match status" value="1"/>
</dbReference>
<dbReference type="AlphaFoldDB" id="A0A8K0HAA0"/>
<dbReference type="EMBL" id="VOIH02000004">
    <property type="protein sequence ID" value="KAF3448891.1"/>
    <property type="molecule type" value="Genomic_DNA"/>
</dbReference>
<evidence type="ECO:0000313" key="1">
    <source>
        <dbReference type="EMBL" id="KAF3448891.1"/>
    </source>
</evidence>
<dbReference type="Gene3D" id="1.25.10.10">
    <property type="entry name" value="Leucine-rich Repeat Variant"/>
    <property type="match status" value="1"/>
</dbReference>
<dbReference type="Proteomes" id="UP000796880">
    <property type="component" value="Unassembled WGS sequence"/>
</dbReference>
<dbReference type="InterPro" id="IPR011989">
    <property type="entry name" value="ARM-like"/>
</dbReference>
<name>A0A8K0HAA0_9ROSA</name>
<dbReference type="GO" id="GO:0010496">
    <property type="term" value="P:intercellular transport"/>
    <property type="evidence" value="ECO:0007669"/>
    <property type="project" value="TreeGrafter"/>
</dbReference>
<gene>
    <name evidence="1" type="ORF">FNV43_RR09607</name>
</gene>
<organism evidence="1 2">
    <name type="scientific">Rhamnella rubrinervis</name>
    <dbReference type="NCBI Taxonomy" id="2594499"/>
    <lineage>
        <taxon>Eukaryota</taxon>
        <taxon>Viridiplantae</taxon>
        <taxon>Streptophyta</taxon>
        <taxon>Embryophyta</taxon>
        <taxon>Tracheophyta</taxon>
        <taxon>Spermatophyta</taxon>
        <taxon>Magnoliopsida</taxon>
        <taxon>eudicotyledons</taxon>
        <taxon>Gunneridae</taxon>
        <taxon>Pentapetalae</taxon>
        <taxon>rosids</taxon>
        <taxon>fabids</taxon>
        <taxon>Rosales</taxon>
        <taxon>Rhamnaceae</taxon>
        <taxon>rhamnoid group</taxon>
        <taxon>Rhamneae</taxon>
        <taxon>Rhamnella</taxon>
    </lineage>
</organism>
<sequence>MEEHVRSTGHHSPNLSTKSCGYETLSSNALVRMRALIINPSTPDSTISSAFDTLAHSLQLNCSNKLVVRHILKLLHDLASHHTRFSRLVFDSVRSHSLLSTESVRVAVEALDVVASVAERDGALVPALDELDDGFFAALCFSPSVSVRPWLLRNAERLHVRPYLLFTLFLGFTKDPHPYVRKAALDGLAGLSRSSVIDDQCMIRDAIPVSPSFYATWKIVCAWGLTLVASNLETKVYCSNEVFVKLCSMTRDMSMEVRVEVFNSLGKIEMVSEDILLQTMSKKVLGISKGKLQFEELASSAAGTFVHGLEDEFHELLGSLVDKNSSIRSATRKILKLVKLPVFKLFKFTVDALLENLETSPQDEADVFSILFHIGRNHGKFVDCIIQDVYQQVEPTSEGKLVFDSSRVVALLVLAISAPLA</sequence>
<reference evidence="1" key="1">
    <citation type="submission" date="2020-03" db="EMBL/GenBank/DDBJ databases">
        <title>A high-quality chromosome-level genome assembly of a woody plant with both climbing and erect habits, Rhamnella rubrinervis.</title>
        <authorList>
            <person name="Lu Z."/>
            <person name="Yang Y."/>
            <person name="Zhu X."/>
            <person name="Sun Y."/>
        </authorList>
    </citation>
    <scope>NUCLEOTIDE SEQUENCE</scope>
    <source>
        <strain evidence="1">BYM</strain>
        <tissue evidence="1">Leaf</tissue>
    </source>
</reference>
<dbReference type="InterPro" id="IPR016024">
    <property type="entry name" value="ARM-type_fold"/>
</dbReference>
<evidence type="ECO:0000313" key="2">
    <source>
        <dbReference type="Proteomes" id="UP000796880"/>
    </source>
</evidence>
<dbReference type="OrthoDB" id="18190at2759"/>
<keyword evidence="2" id="KW-1185">Reference proteome</keyword>
<dbReference type="GO" id="GO:0005768">
    <property type="term" value="C:endosome"/>
    <property type="evidence" value="ECO:0007669"/>
    <property type="project" value="TreeGrafter"/>
</dbReference>